<dbReference type="Proteomes" id="UP000664317">
    <property type="component" value="Unassembled WGS sequence"/>
</dbReference>
<name>A0ABS3C826_9BACT</name>
<feature type="transmembrane region" description="Helical" evidence="1">
    <location>
        <begin position="68"/>
        <end position="87"/>
    </location>
</feature>
<sequence>MPYMGVYCLLFSGLLLRVWKHKNLVLLPIAIALMDLVENLSVLKLLALYPTRDPGLAMVASVFTTSKWVLVGIMIPVLIVGLVYLAIPKRRVASKSAQVRA</sequence>
<dbReference type="RefSeq" id="WP_206579957.1">
    <property type="nucleotide sequence ID" value="NZ_JAFKCT010000010.1"/>
</dbReference>
<dbReference type="EMBL" id="JAFKCT010000010">
    <property type="protein sequence ID" value="MBN7813183.1"/>
    <property type="molecule type" value="Genomic_DNA"/>
</dbReference>
<gene>
    <name evidence="2" type="ORF">J0A68_19665</name>
</gene>
<comment type="caution">
    <text evidence="2">The sequence shown here is derived from an EMBL/GenBank/DDBJ whole genome shotgun (WGS) entry which is preliminary data.</text>
</comment>
<accession>A0ABS3C826</accession>
<keyword evidence="1" id="KW-0812">Transmembrane</keyword>
<protein>
    <submittedName>
        <fullName evidence="2">Uncharacterized protein</fullName>
    </submittedName>
</protein>
<evidence type="ECO:0000313" key="3">
    <source>
        <dbReference type="Proteomes" id="UP000664317"/>
    </source>
</evidence>
<keyword evidence="1" id="KW-0472">Membrane</keyword>
<reference evidence="2 3" key="1">
    <citation type="submission" date="2021-03" db="EMBL/GenBank/DDBJ databases">
        <title>novel species isolated from a fishpond in China.</title>
        <authorList>
            <person name="Lu H."/>
            <person name="Cai Z."/>
        </authorList>
    </citation>
    <scope>NUCLEOTIDE SEQUENCE [LARGE SCALE GENOMIC DNA]</scope>
    <source>
        <strain evidence="2 3">H41</strain>
    </source>
</reference>
<keyword evidence="1" id="KW-1133">Transmembrane helix</keyword>
<evidence type="ECO:0000256" key="1">
    <source>
        <dbReference type="SAM" id="Phobius"/>
    </source>
</evidence>
<organism evidence="2 3">
    <name type="scientific">Algoriphagus oliviformis</name>
    <dbReference type="NCBI Taxonomy" id="2811231"/>
    <lineage>
        <taxon>Bacteria</taxon>
        <taxon>Pseudomonadati</taxon>
        <taxon>Bacteroidota</taxon>
        <taxon>Cytophagia</taxon>
        <taxon>Cytophagales</taxon>
        <taxon>Cyclobacteriaceae</taxon>
        <taxon>Algoriphagus</taxon>
    </lineage>
</organism>
<evidence type="ECO:0000313" key="2">
    <source>
        <dbReference type="EMBL" id="MBN7813183.1"/>
    </source>
</evidence>
<proteinExistence type="predicted"/>
<keyword evidence="3" id="KW-1185">Reference proteome</keyword>